<evidence type="ECO:0008006" key="2">
    <source>
        <dbReference type="Google" id="ProtNLM"/>
    </source>
</evidence>
<evidence type="ECO:0000313" key="1">
    <source>
        <dbReference type="EMBL" id="HGW29484.1"/>
    </source>
</evidence>
<sequence length="224" mass="25098">MHDFFVAAMIKHNKLSKLNMATGLIASVVFLTYIGSNNVAFAGCVSDGAYGQDCSYDKDFEVDKDVRFVGDKDWKDKVTNVKKGQRVEFRVTIKSESEIDVDSMKMIDLLPDELEWKSGDNLVQYWQDFSPDEEKEFVFEVIVRDSEYERGDFEKCVVNKAEAFYSDKEIGSATATVCYSDEEIKELPKTGPVDGGIVGALGILSMGLGLSVKAFLKKYLGREL</sequence>
<reference evidence="1" key="1">
    <citation type="journal article" date="2020" name="mSystems">
        <title>Genome- and Community-Level Interaction Insights into Carbon Utilization and Element Cycling Functions of Hydrothermarchaeota in Hydrothermal Sediment.</title>
        <authorList>
            <person name="Zhou Z."/>
            <person name="Liu Y."/>
            <person name="Xu W."/>
            <person name="Pan J."/>
            <person name="Luo Z.H."/>
            <person name="Li M."/>
        </authorList>
    </citation>
    <scope>NUCLEOTIDE SEQUENCE [LARGE SCALE GENOMIC DNA]</scope>
    <source>
        <strain evidence="1">SpSt-417</strain>
    </source>
</reference>
<dbReference type="EMBL" id="DSRT01000053">
    <property type="protein sequence ID" value="HGW29484.1"/>
    <property type="molecule type" value="Genomic_DNA"/>
</dbReference>
<organism evidence="1">
    <name type="scientific">candidate division WWE3 bacterium</name>
    <dbReference type="NCBI Taxonomy" id="2053526"/>
    <lineage>
        <taxon>Bacteria</taxon>
        <taxon>Katanobacteria</taxon>
    </lineage>
</organism>
<protein>
    <recommendedName>
        <fullName evidence="2">DUF11 domain-containing protein</fullName>
    </recommendedName>
</protein>
<comment type="caution">
    <text evidence="1">The sequence shown here is derived from an EMBL/GenBank/DDBJ whole genome shotgun (WGS) entry which is preliminary data.</text>
</comment>
<proteinExistence type="predicted"/>
<accession>A0A7C4TL46</accession>
<dbReference type="AlphaFoldDB" id="A0A7C4TL46"/>
<gene>
    <name evidence="1" type="ORF">ENR63_00985</name>
</gene>
<name>A0A7C4TL46_UNCKA</name>